<evidence type="ECO:0000256" key="2">
    <source>
        <dbReference type="SAM" id="SignalP"/>
    </source>
</evidence>
<feature type="compositionally biased region" description="Polar residues" evidence="1">
    <location>
        <begin position="267"/>
        <end position="280"/>
    </location>
</feature>
<protein>
    <submittedName>
        <fullName evidence="4">Uncharacterized protein LOC111599267</fullName>
    </submittedName>
</protein>
<feature type="compositionally biased region" description="Low complexity" evidence="1">
    <location>
        <begin position="605"/>
        <end position="621"/>
    </location>
</feature>
<feature type="region of interest" description="Disordered" evidence="1">
    <location>
        <begin position="819"/>
        <end position="882"/>
    </location>
</feature>
<proteinExistence type="predicted"/>
<dbReference type="OMA" id="QTYEKCP"/>
<dbReference type="Proteomes" id="UP000504633">
    <property type="component" value="Unplaced"/>
</dbReference>
<feature type="region of interest" description="Disordered" evidence="1">
    <location>
        <begin position="233"/>
        <end position="343"/>
    </location>
</feature>
<dbReference type="KEGG" id="dhe:111599267"/>
<feature type="region of interest" description="Disordered" evidence="1">
    <location>
        <begin position="369"/>
        <end position="401"/>
    </location>
</feature>
<feature type="signal peptide" evidence="2">
    <location>
        <begin position="1"/>
        <end position="27"/>
    </location>
</feature>
<name>A0A6J1LUA6_DROHY</name>
<organism evidence="3 4">
    <name type="scientific">Drosophila hydei</name>
    <name type="common">Fruit fly</name>
    <dbReference type="NCBI Taxonomy" id="7224"/>
    <lineage>
        <taxon>Eukaryota</taxon>
        <taxon>Metazoa</taxon>
        <taxon>Ecdysozoa</taxon>
        <taxon>Arthropoda</taxon>
        <taxon>Hexapoda</taxon>
        <taxon>Insecta</taxon>
        <taxon>Pterygota</taxon>
        <taxon>Neoptera</taxon>
        <taxon>Endopterygota</taxon>
        <taxon>Diptera</taxon>
        <taxon>Brachycera</taxon>
        <taxon>Muscomorpha</taxon>
        <taxon>Ephydroidea</taxon>
        <taxon>Drosophilidae</taxon>
        <taxon>Drosophila</taxon>
    </lineage>
</organism>
<dbReference type="PANTHER" id="PTHR17571:SF34">
    <property type="entry name" value="ACROSOMAL PROTEIN SP-10"/>
    <property type="match status" value="1"/>
</dbReference>
<dbReference type="PANTHER" id="PTHR17571">
    <property type="entry name" value="URINARY PROTEIN RUP /ACROSOMAL PROTEIN SP-10"/>
    <property type="match status" value="1"/>
</dbReference>
<dbReference type="OrthoDB" id="8196075at2759"/>
<evidence type="ECO:0000313" key="4">
    <source>
        <dbReference type="RefSeq" id="XP_023170634.2"/>
    </source>
</evidence>
<feature type="compositionally biased region" description="Low complexity" evidence="1">
    <location>
        <begin position="324"/>
        <end position="339"/>
    </location>
</feature>
<feature type="compositionally biased region" description="Low complexity" evidence="1">
    <location>
        <begin position="390"/>
        <end position="401"/>
    </location>
</feature>
<evidence type="ECO:0000313" key="3">
    <source>
        <dbReference type="Proteomes" id="UP000504633"/>
    </source>
</evidence>
<sequence length="1030" mass="116270">MQFRQPPRSMLWKIAFLIIALVGDVSCIRNGAGNDEQKHISAKLKNFFPSEPLLDVSPKAEQIAAQTSARVTNGGFRPSQMLEFTPSDVMNAAGQRFPPSYLEPNYKHPLPSSLASLHSQHSATDKVFSFPQESRPQLQTAFHNYENSQIPTTPVVSYLDPFTQQNYQYTPTPTTATTPTYIQYQRERPEQHGDQAYTVQSSLLVGSQSPQHASRPSVADEVYLKRPGYVFDESPSTLYRRPVTTPTAATSNKISYDSHDYPPPSYAAQQTSNFVSQPTQRPREDPRPPYNRQDVNENRPSIHGPQYSPSSSSNYANNFGNYLQRPPSYSSHSQSRPQSEYPTHYQYEPLPQQQQRPGHNYYEYQIGEIPPQQRPPQLNYHPGPAPGYRPPYQQQQQQPAGGGFSTLATLLSTTQQYAPQFTNLLLGGVGGGGSSSLSGGSPLGSLLGAFAGAQGAGQQSRPPNTQLIRALENIARNDDLQCVPKVLCQMIAGQTQRGQLPGFITSPAITNFLAGFPVASPALIYGRAALLGISGGTRSCVQTYEKCPKNEMEIIHYLNNHRGGFFKFFSEPEEQPAVAQQSESSGGSLFSILSALTNGGQSQGQVTRTTPRPVARPTQRPSTDIADGIGSFFTRVLSEYMSGVEYQRRRRRRRSLLPTEIKRNIQTDNGRLMPVDFHDEEDGLDTQTPVKFQDDEEAEAAKAHTELIGVLQFPEEQGEGEGRILHFKNIESDEHQGHDSGAVRFPDATPEAQHDSQRKIIYEFNRNAAQRKLRFPQDQSEGERQAKTLQLAEGWAAVLPNGLGEEDYGKEKRRGKRIVFKDTNEEPEDLEERFREEQSRRQEEEEERLREQQLREEQFREQQLREDRQIETHAPPNAVYENAAPPQRGARVLFPDHYEQHIRRGKILNRPTYAPSYEYNNQVEEKEQRLVVSDEHRPSSHYRLETTQSFMNYGEYLPGNTVRFDELGEAQYNYPNANYISHNRYSSSYQATSTRSPKHEDNKNIYVTNSQGVTEYYIRPDGRKVYLASG</sequence>
<dbReference type="AlphaFoldDB" id="A0A6J1LUA6"/>
<dbReference type="InterPro" id="IPR052671">
    <property type="entry name" value="Acrosomal_SP-10-like"/>
</dbReference>
<evidence type="ECO:0000256" key="1">
    <source>
        <dbReference type="SAM" id="MobiDB-lite"/>
    </source>
</evidence>
<dbReference type="RefSeq" id="XP_023170634.2">
    <property type="nucleotide sequence ID" value="XM_023314866.2"/>
</dbReference>
<gene>
    <name evidence="4" type="primary">LOC111599267</name>
</gene>
<accession>A0A6J1LUA6</accession>
<feature type="region of interest" description="Disordered" evidence="1">
    <location>
        <begin position="734"/>
        <end position="755"/>
    </location>
</feature>
<keyword evidence="3" id="KW-1185">Reference proteome</keyword>
<dbReference type="GeneID" id="111599267"/>
<feature type="chain" id="PRO_5027061272" evidence="2">
    <location>
        <begin position="28"/>
        <end position="1030"/>
    </location>
</feature>
<reference evidence="4" key="1">
    <citation type="submission" date="2025-08" db="UniProtKB">
        <authorList>
            <consortium name="RefSeq"/>
        </authorList>
    </citation>
    <scope>IDENTIFICATION</scope>
    <source>
        <strain evidence="4">15085-1641.00</strain>
        <tissue evidence="4">Whole body</tissue>
    </source>
</reference>
<feature type="region of interest" description="Disordered" evidence="1">
    <location>
        <begin position="599"/>
        <end position="623"/>
    </location>
</feature>
<feature type="compositionally biased region" description="Basic and acidic residues" evidence="1">
    <location>
        <begin position="832"/>
        <end position="871"/>
    </location>
</feature>
<keyword evidence="2" id="KW-0732">Signal</keyword>
<feature type="compositionally biased region" description="Polar residues" evidence="1">
    <location>
        <begin position="244"/>
        <end position="255"/>
    </location>
</feature>